<feature type="compositionally biased region" description="Basic and acidic residues" evidence="1">
    <location>
        <begin position="1"/>
        <end position="16"/>
    </location>
</feature>
<comment type="caution">
    <text evidence="2">The sequence shown here is derived from an EMBL/GenBank/DDBJ whole genome shotgun (WGS) entry which is preliminary data.</text>
</comment>
<dbReference type="AlphaFoldDB" id="A0A8K1C7C0"/>
<dbReference type="EMBL" id="SPLM01000113">
    <property type="protein sequence ID" value="TMW57954.1"/>
    <property type="molecule type" value="Genomic_DNA"/>
</dbReference>
<gene>
    <name evidence="2" type="ORF">Poli38472_013428</name>
</gene>
<name>A0A8K1C7C0_PYTOL</name>
<proteinExistence type="predicted"/>
<accession>A0A8K1C7C0</accession>
<evidence type="ECO:0000313" key="3">
    <source>
        <dbReference type="Proteomes" id="UP000794436"/>
    </source>
</evidence>
<reference evidence="2" key="1">
    <citation type="submission" date="2019-03" db="EMBL/GenBank/DDBJ databases">
        <title>Long read genome sequence of the mycoparasitic Pythium oligandrum ATCC 38472 isolated from sugarbeet rhizosphere.</title>
        <authorList>
            <person name="Gaulin E."/>
        </authorList>
    </citation>
    <scope>NUCLEOTIDE SEQUENCE</scope>
    <source>
        <strain evidence="2">ATCC 38472_TT</strain>
    </source>
</reference>
<evidence type="ECO:0000313" key="2">
    <source>
        <dbReference type="EMBL" id="TMW57954.1"/>
    </source>
</evidence>
<sequence>MALSKRPHDANDGGERVEDENAQNRLENVVSHGDVHVLKRLHREFATALTQQDGDRAMRQAVRQAVMKHL</sequence>
<organism evidence="2 3">
    <name type="scientific">Pythium oligandrum</name>
    <name type="common">Mycoparasitic fungus</name>
    <dbReference type="NCBI Taxonomy" id="41045"/>
    <lineage>
        <taxon>Eukaryota</taxon>
        <taxon>Sar</taxon>
        <taxon>Stramenopiles</taxon>
        <taxon>Oomycota</taxon>
        <taxon>Peronosporomycetes</taxon>
        <taxon>Pythiales</taxon>
        <taxon>Pythiaceae</taxon>
        <taxon>Pythium</taxon>
    </lineage>
</organism>
<feature type="region of interest" description="Disordered" evidence="1">
    <location>
        <begin position="1"/>
        <end position="23"/>
    </location>
</feature>
<keyword evidence="3" id="KW-1185">Reference proteome</keyword>
<evidence type="ECO:0000256" key="1">
    <source>
        <dbReference type="SAM" id="MobiDB-lite"/>
    </source>
</evidence>
<dbReference type="Proteomes" id="UP000794436">
    <property type="component" value="Unassembled WGS sequence"/>
</dbReference>
<protein>
    <submittedName>
        <fullName evidence="2">Uncharacterized protein</fullName>
    </submittedName>
</protein>